<protein>
    <submittedName>
        <fullName evidence="1">Uncharacterized protein</fullName>
    </submittedName>
</protein>
<proteinExistence type="predicted"/>
<gene>
    <name evidence="1" type="ORF">SAMN02745136_02706</name>
</gene>
<dbReference type="OrthoDB" id="2040535at2"/>
<evidence type="ECO:0000313" key="2">
    <source>
        <dbReference type="Proteomes" id="UP000184386"/>
    </source>
</evidence>
<evidence type="ECO:0000313" key="1">
    <source>
        <dbReference type="EMBL" id="SHK53652.1"/>
    </source>
</evidence>
<organism evidence="1 2">
    <name type="scientific">Anaerocolumna jejuensis DSM 15929</name>
    <dbReference type="NCBI Taxonomy" id="1121322"/>
    <lineage>
        <taxon>Bacteria</taxon>
        <taxon>Bacillati</taxon>
        <taxon>Bacillota</taxon>
        <taxon>Clostridia</taxon>
        <taxon>Lachnospirales</taxon>
        <taxon>Lachnospiraceae</taxon>
        <taxon>Anaerocolumna</taxon>
    </lineage>
</organism>
<dbReference type="RefSeq" id="WP_073276769.1">
    <property type="nucleotide sequence ID" value="NZ_FRAC01000013.1"/>
</dbReference>
<reference evidence="1 2" key="1">
    <citation type="submission" date="2016-11" db="EMBL/GenBank/DDBJ databases">
        <authorList>
            <person name="Jaros S."/>
            <person name="Januszkiewicz K."/>
            <person name="Wedrychowicz H."/>
        </authorList>
    </citation>
    <scope>NUCLEOTIDE SEQUENCE [LARGE SCALE GENOMIC DNA]</scope>
    <source>
        <strain evidence="1 2">DSM 15929</strain>
    </source>
</reference>
<dbReference type="AlphaFoldDB" id="A0A1M6T9A7"/>
<sequence>MKNLLSEERFHIVSAEDKQFILAFNDEITKLGYDFGGSIGSGFCWGKYMIIYSKSGVKSKQVAARIYIRENSIVLRLFLNKIDNHRKYIETANGFIKEAFTNDYGNCNHCHNDKGGICKFRKSYTLEDRLIEKCNGITFEFWEPNLEKLPEYINLLKEFYPVKRSRALNI</sequence>
<accession>A0A1M6T9A7</accession>
<keyword evidence="2" id="KW-1185">Reference proteome</keyword>
<name>A0A1M6T9A7_9FIRM</name>
<dbReference type="Proteomes" id="UP000184386">
    <property type="component" value="Unassembled WGS sequence"/>
</dbReference>
<dbReference type="EMBL" id="FRAC01000013">
    <property type="protein sequence ID" value="SHK53652.1"/>
    <property type="molecule type" value="Genomic_DNA"/>
</dbReference>